<accession>A0ABV7WPD7</accession>
<protein>
    <submittedName>
        <fullName evidence="2">DUF3034 family protein</fullName>
    </submittedName>
</protein>
<dbReference type="Pfam" id="PF11231">
    <property type="entry name" value="DUF3034"/>
    <property type="match status" value="1"/>
</dbReference>
<evidence type="ECO:0000256" key="1">
    <source>
        <dbReference type="SAM" id="SignalP"/>
    </source>
</evidence>
<dbReference type="InterPro" id="IPR021393">
    <property type="entry name" value="DUF3034"/>
</dbReference>
<keyword evidence="3" id="KW-1185">Reference proteome</keyword>
<evidence type="ECO:0000313" key="3">
    <source>
        <dbReference type="Proteomes" id="UP001595710"/>
    </source>
</evidence>
<proteinExistence type="predicted"/>
<sequence>MKLIKNCFRLAAIILFSAQAFSNDTSKILATSALSSIEGSAGGGIVPWAVIGGYGSTGEWSVAASSSQVNVEDFKLSTHSLLGSYNNRLELSYAQQALQVLPLNTAIVQNIFGAKARLAGDLIYQDWPQVSAGFQYKINENPSIAIDVLGAQSDRSTDYYITASKLWLHALAERNLLLNATLRYTDANQTGLLGFGQGSESQYRWVGEVSAGLFLNHQWAIGGEFRQQPNKLASVDESHWWDLYSAWFPNKRVAVVAAYVDLGTVALWEEQRGMYLSIQITH</sequence>
<evidence type="ECO:0000313" key="2">
    <source>
        <dbReference type="EMBL" id="MFC3701091.1"/>
    </source>
</evidence>
<name>A0ABV7WPD7_9GAMM</name>
<feature type="signal peptide" evidence="1">
    <location>
        <begin position="1"/>
        <end position="22"/>
    </location>
</feature>
<dbReference type="EMBL" id="JBHRYN010000007">
    <property type="protein sequence ID" value="MFC3701091.1"/>
    <property type="molecule type" value="Genomic_DNA"/>
</dbReference>
<dbReference type="Proteomes" id="UP001595710">
    <property type="component" value="Unassembled WGS sequence"/>
</dbReference>
<organism evidence="2 3">
    <name type="scientific">Reinekea marina</name>
    <dbReference type="NCBI Taxonomy" id="1310421"/>
    <lineage>
        <taxon>Bacteria</taxon>
        <taxon>Pseudomonadati</taxon>
        <taxon>Pseudomonadota</taxon>
        <taxon>Gammaproteobacteria</taxon>
        <taxon>Oceanospirillales</taxon>
        <taxon>Saccharospirillaceae</taxon>
        <taxon>Reinekea</taxon>
    </lineage>
</organism>
<reference evidence="3" key="1">
    <citation type="journal article" date="2019" name="Int. J. Syst. Evol. Microbiol.">
        <title>The Global Catalogue of Microorganisms (GCM) 10K type strain sequencing project: providing services to taxonomists for standard genome sequencing and annotation.</title>
        <authorList>
            <consortium name="The Broad Institute Genomics Platform"/>
            <consortium name="The Broad Institute Genome Sequencing Center for Infectious Disease"/>
            <person name="Wu L."/>
            <person name="Ma J."/>
        </authorList>
    </citation>
    <scope>NUCLEOTIDE SEQUENCE [LARGE SCALE GENOMIC DNA]</scope>
    <source>
        <strain evidence="3">CECT 8288</strain>
    </source>
</reference>
<keyword evidence="1" id="KW-0732">Signal</keyword>
<gene>
    <name evidence="2" type="ORF">ACFOND_05490</name>
</gene>
<feature type="chain" id="PRO_5045297803" evidence="1">
    <location>
        <begin position="23"/>
        <end position="282"/>
    </location>
</feature>
<dbReference type="RefSeq" id="WP_290280189.1">
    <property type="nucleotide sequence ID" value="NZ_JAUFQI010000001.1"/>
</dbReference>
<comment type="caution">
    <text evidence="2">The sequence shown here is derived from an EMBL/GenBank/DDBJ whole genome shotgun (WGS) entry which is preliminary data.</text>
</comment>